<comment type="caution">
    <text evidence="1">The sequence shown here is derived from an EMBL/GenBank/DDBJ whole genome shotgun (WGS) entry which is preliminary data.</text>
</comment>
<sequence length="528" mass="58671">MSSLSCFKVSRSNHSVLAFTAFNNCVSWVLATGQTFWFYLYGATIVRTPTSAKTLRRLFVHIENDPSAWPFKCMSSLSCNHFSRSNHSVLAFTAFNSSGTSIMATGQTVWLYIYGATIFCTPTSAKTLRRLFVHIENDPSAWPFSAEHILDLPDLTIPFSPSQHSTAVALGYWLPGKPFGSTYTVLPSSADLTIPSSPSQHSTAVALGYWLPGKPFGSTYTVLPSSDLTIPFSPSQHSTAVALRYWLPCKPFGSTYTVLPSFDDSLFILKTIHQHGPSVSRSNHSVLAFTAFNNCVSWVLATGQTFRFYLYGATIFCTPTSAKTLRRLFVHIAKDPSAWPFSAEQILDLHLFIQPAHKIFHIQQLCQLGTGYRANLSVLPIRCYHLLYANLCQNFKTTLCSYCQGSISMALQCGANSGSSSFHTTSRSNHSVLAFTAFNNCVSWVLAMWYCLPLSSVSNEQRLKIQCRLPFSCCGAYTFRTVPRSPQSVLIFQSVSSFDDGIPDNKEKSQQRNQMKCISERAIDSHVE</sequence>
<evidence type="ECO:0000313" key="1">
    <source>
        <dbReference type="EMBL" id="KRZ35144.1"/>
    </source>
</evidence>
<protein>
    <submittedName>
        <fullName evidence="1">Uncharacterized protein</fullName>
    </submittedName>
</protein>
<name>A0A0V1JJI5_TRIPS</name>
<reference evidence="1 2" key="1">
    <citation type="submission" date="2015-01" db="EMBL/GenBank/DDBJ databases">
        <title>Evolution of Trichinella species and genotypes.</title>
        <authorList>
            <person name="Korhonen P.K."/>
            <person name="Edoardo P."/>
            <person name="Giuseppe L.R."/>
            <person name="Gasser R.B."/>
        </authorList>
    </citation>
    <scope>NUCLEOTIDE SEQUENCE [LARGE SCALE GENOMIC DNA]</scope>
    <source>
        <strain evidence="1">ISS176</strain>
    </source>
</reference>
<dbReference type="Proteomes" id="UP000054826">
    <property type="component" value="Unassembled WGS sequence"/>
</dbReference>
<dbReference type="AlphaFoldDB" id="A0A0V1JJI5"/>
<dbReference type="EMBL" id="JYDV01000095">
    <property type="protein sequence ID" value="KRZ35144.1"/>
    <property type="molecule type" value="Genomic_DNA"/>
</dbReference>
<accession>A0A0V1JJI5</accession>
<proteinExistence type="predicted"/>
<organism evidence="1 2">
    <name type="scientific">Trichinella pseudospiralis</name>
    <name type="common">Parasitic roundworm</name>
    <dbReference type="NCBI Taxonomy" id="6337"/>
    <lineage>
        <taxon>Eukaryota</taxon>
        <taxon>Metazoa</taxon>
        <taxon>Ecdysozoa</taxon>
        <taxon>Nematoda</taxon>
        <taxon>Enoplea</taxon>
        <taxon>Dorylaimia</taxon>
        <taxon>Trichinellida</taxon>
        <taxon>Trichinellidae</taxon>
        <taxon>Trichinella</taxon>
    </lineage>
</organism>
<gene>
    <name evidence="1" type="ORF">T4C_11169</name>
</gene>
<evidence type="ECO:0000313" key="2">
    <source>
        <dbReference type="Proteomes" id="UP000054826"/>
    </source>
</evidence>